<dbReference type="Proteomes" id="UP000008694">
    <property type="component" value="Unassembled WGS sequence"/>
</dbReference>
<dbReference type="AlphaFoldDB" id="D7MG73"/>
<evidence type="ECO:0000313" key="3">
    <source>
        <dbReference type="Proteomes" id="UP000008694"/>
    </source>
</evidence>
<evidence type="ECO:0000256" key="1">
    <source>
        <dbReference type="SAM" id="Phobius"/>
    </source>
</evidence>
<dbReference type="HOGENOM" id="CLU_910128_0_0_1"/>
<dbReference type="STRING" id="81972.D7MG73"/>
<keyword evidence="1" id="KW-0472">Membrane</keyword>
<sequence length="306" mass="33972">MPSDAGGASARRRRDLSTLINLLLLCLSFFFLISLFVYSNLSKYPNPFFMWSSSLRILDASLSSNPKPEASQQSNGSSPQTSEQGFIDITIVSRSGLAPTPFMAPFHRISLMAGVSLGPSDVFFPVGTSTAHDELKRWQNGRGLHSILGTMPLEEICLFNYRNLMDSAGYLSPDATLIFKLSGLVFFSNLRCCDATQASALICEYILSMDIPTSKPNYGAPRLMGEASQPSRTFWIKPPRKIYPSSTAFSAFWTCDILWRIQQTYSSKEIPSPEPYFGIGKKSPPAASYMENFYKSSYAFNRASLL</sequence>
<proteinExistence type="predicted"/>
<evidence type="ECO:0000313" key="2">
    <source>
        <dbReference type="EMBL" id="EFH46221.1"/>
    </source>
</evidence>
<feature type="transmembrane region" description="Helical" evidence="1">
    <location>
        <begin position="19"/>
        <end position="38"/>
    </location>
</feature>
<accession>D7MG73</accession>
<keyword evidence="1" id="KW-0812">Transmembrane</keyword>
<dbReference type="EMBL" id="GL348719">
    <property type="protein sequence ID" value="EFH46221.1"/>
    <property type="molecule type" value="Genomic_DNA"/>
</dbReference>
<gene>
    <name evidence="2" type="ORF">ARALYDRAFT_354767</name>
</gene>
<organism evidence="3">
    <name type="scientific">Arabidopsis lyrata subsp. lyrata</name>
    <name type="common">Lyre-leaved rock-cress</name>
    <dbReference type="NCBI Taxonomy" id="81972"/>
    <lineage>
        <taxon>Eukaryota</taxon>
        <taxon>Viridiplantae</taxon>
        <taxon>Streptophyta</taxon>
        <taxon>Embryophyta</taxon>
        <taxon>Tracheophyta</taxon>
        <taxon>Spermatophyta</taxon>
        <taxon>Magnoliopsida</taxon>
        <taxon>eudicotyledons</taxon>
        <taxon>Gunneridae</taxon>
        <taxon>Pentapetalae</taxon>
        <taxon>rosids</taxon>
        <taxon>malvids</taxon>
        <taxon>Brassicales</taxon>
        <taxon>Brassicaceae</taxon>
        <taxon>Camelineae</taxon>
        <taxon>Arabidopsis</taxon>
    </lineage>
</organism>
<reference evidence="3" key="1">
    <citation type="journal article" date="2011" name="Nat. Genet.">
        <title>The Arabidopsis lyrata genome sequence and the basis of rapid genome size change.</title>
        <authorList>
            <person name="Hu T.T."/>
            <person name="Pattyn P."/>
            <person name="Bakker E.G."/>
            <person name="Cao J."/>
            <person name="Cheng J.-F."/>
            <person name="Clark R.M."/>
            <person name="Fahlgren N."/>
            <person name="Fawcett J.A."/>
            <person name="Grimwood J."/>
            <person name="Gundlach H."/>
            <person name="Haberer G."/>
            <person name="Hollister J.D."/>
            <person name="Ossowski S."/>
            <person name="Ottilar R.P."/>
            <person name="Salamov A.A."/>
            <person name="Schneeberger K."/>
            <person name="Spannagl M."/>
            <person name="Wang X."/>
            <person name="Yang L."/>
            <person name="Nasrallah M.E."/>
            <person name="Bergelson J."/>
            <person name="Carrington J.C."/>
            <person name="Gaut B.S."/>
            <person name="Schmutz J."/>
            <person name="Mayer K.F.X."/>
            <person name="Van de Peer Y."/>
            <person name="Grigoriev I.V."/>
            <person name="Nordborg M."/>
            <person name="Weigel D."/>
            <person name="Guo Y.-L."/>
        </authorList>
    </citation>
    <scope>NUCLEOTIDE SEQUENCE [LARGE SCALE GENOMIC DNA]</scope>
    <source>
        <strain evidence="3">cv. MN47</strain>
    </source>
</reference>
<keyword evidence="3" id="KW-1185">Reference proteome</keyword>
<keyword evidence="1" id="KW-1133">Transmembrane helix</keyword>
<dbReference type="Gramene" id="fgenesh1_pg.C_scaffold_7001940">
    <property type="protein sequence ID" value="fgenesh1_pg.C_scaffold_7001940"/>
    <property type="gene ID" value="fgenesh1_pg.C_scaffold_7001940"/>
</dbReference>
<name>D7MG73_ARALL</name>
<protein>
    <submittedName>
        <fullName evidence="2">Uncharacterized protein</fullName>
    </submittedName>
</protein>